<gene>
    <name evidence="5" type="ORF">RB614_33010</name>
</gene>
<organism evidence="5 6">
    <name type="scientific">Phytohabitans maris</name>
    <dbReference type="NCBI Taxonomy" id="3071409"/>
    <lineage>
        <taxon>Bacteria</taxon>
        <taxon>Bacillati</taxon>
        <taxon>Actinomycetota</taxon>
        <taxon>Actinomycetes</taxon>
        <taxon>Micromonosporales</taxon>
        <taxon>Micromonosporaceae</taxon>
    </lineage>
</organism>
<dbReference type="SUPFAM" id="SSF53474">
    <property type="entry name" value="alpha/beta-Hydrolases"/>
    <property type="match status" value="1"/>
</dbReference>
<feature type="domain" description="AB hydrolase-1" evidence="4">
    <location>
        <begin position="37"/>
        <end position="109"/>
    </location>
</feature>
<comment type="similarity">
    <text evidence="1">Belongs to the peptidase S33 family.</text>
</comment>
<reference evidence="5 6" key="1">
    <citation type="submission" date="2023-08" db="EMBL/GenBank/DDBJ databases">
        <title>Phytohabitans sansha sp. nov., isolated from marine sediment.</title>
        <authorList>
            <person name="Zhao Y."/>
            <person name="Yi K."/>
        </authorList>
    </citation>
    <scope>NUCLEOTIDE SEQUENCE [LARGE SCALE GENOMIC DNA]</scope>
    <source>
        <strain evidence="5 6">ZYX-F-186</strain>
    </source>
</reference>
<dbReference type="Proteomes" id="UP001230908">
    <property type="component" value="Unassembled WGS sequence"/>
</dbReference>
<evidence type="ECO:0000259" key="4">
    <source>
        <dbReference type="Pfam" id="PF00561"/>
    </source>
</evidence>
<accession>A0ABU0ZQW6</accession>
<dbReference type="InterPro" id="IPR000073">
    <property type="entry name" value="AB_hydrolase_1"/>
</dbReference>
<dbReference type="PANTHER" id="PTHR21661">
    <property type="entry name" value="EPOXIDE HYDROLASE 1-RELATED"/>
    <property type="match status" value="1"/>
</dbReference>
<evidence type="ECO:0000313" key="6">
    <source>
        <dbReference type="Proteomes" id="UP001230908"/>
    </source>
</evidence>
<keyword evidence="2 5" id="KW-0378">Hydrolase</keyword>
<protein>
    <submittedName>
        <fullName evidence="5">Alpha/beta fold hydrolase</fullName>
    </submittedName>
</protein>
<evidence type="ECO:0000256" key="1">
    <source>
        <dbReference type="ARBA" id="ARBA00010088"/>
    </source>
</evidence>
<dbReference type="EMBL" id="JAVHUY010000040">
    <property type="protein sequence ID" value="MDQ7909353.1"/>
    <property type="molecule type" value="Genomic_DNA"/>
</dbReference>
<feature type="region of interest" description="Disordered" evidence="3">
    <location>
        <begin position="19"/>
        <end position="38"/>
    </location>
</feature>
<dbReference type="GO" id="GO:0016787">
    <property type="term" value="F:hydrolase activity"/>
    <property type="evidence" value="ECO:0007669"/>
    <property type="project" value="UniProtKB-KW"/>
</dbReference>
<dbReference type="InterPro" id="IPR029058">
    <property type="entry name" value="AB_hydrolase_fold"/>
</dbReference>
<dbReference type="InterPro" id="IPR000639">
    <property type="entry name" value="Epox_hydrolase-like"/>
</dbReference>
<keyword evidence="6" id="KW-1185">Reference proteome</keyword>
<dbReference type="PRINTS" id="PR00412">
    <property type="entry name" value="EPOXHYDRLASE"/>
</dbReference>
<evidence type="ECO:0000256" key="2">
    <source>
        <dbReference type="ARBA" id="ARBA00022801"/>
    </source>
</evidence>
<dbReference type="PANTHER" id="PTHR21661:SF35">
    <property type="entry name" value="EPOXIDE HYDROLASE"/>
    <property type="match status" value="1"/>
</dbReference>
<dbReference type="Gene3D" id="3.40.50.1820">
    <property type="entry name" value="alpha/beta hydrolase"/>
    <property type="match status" value="1"/>
</dbReference>
<comment type="caution">
    <text evidence="5">The sequence shown here is derived from an EMBL/GenBank/DDBJ whole genome shotgun (WGS) entry which is preliminary data.</text>
</comment>
<dbReference type="Pfam" id="PF00561">
    <property type="entry name" value="Abhydrolase_1"/>
    <property type="match status" value="1"/>
</dbReference>
<evidence type="ECO:0000256" key="3">
    <source>
        <dbReference type="SAM" id="MobiDB-lite"/>
    </source>
</evidence>
<dbReference type="RefSeq" id="WP_308716609.1">
    <property type="nucleotide sequence ID" value="NZ_JAVHUY010000040.1"/>
</dbReference>
<evidence type="ECO:0000313" key="5">
    <source>
        <dbReference type="EMBL" id="MDQ7909353.1"/>
    </source>
</evidence>
<name>A0ABU0ZQW6_9ACTN</name>
<proteinExistence type="inferred from homology"/>
<sequence>MTVAPFEVHVEDAVLDDLRDRPSRTRPTAHGGSPADAFHVVAPSMPGYGWSGPTTRRGWHAGRIGGAWLHLMAALGYERFGAHGTDWGSVVSTEIARQRPDRVTGLHLTLLVSGLRPRDGRVTPEEEAQLSANAGHFAALELPELLVADLRAFFTGL</sequence>